<sequence>MSSAAASPPPILPPPPQRDLHRLDRLDIHSKDFHQSRTKSSSSSSASSTNRTRLSAEGRAHDGGDVDEGQQVEGWLARVQEHFAAQANKPDVDVSASRAGPVPVGRTQFTNKAKTVLSRWQVLNAFTGGRLSSASTQAEAASATPSPVHRVIQEKEVVSPTACQRISERLASDFDYVLGTVSEIRRQIDPKAKAAPPMPVSVTARPLTVVVGQEEGKGDAGGWDDDEDEEEEKKPQGVLERLAAKVEEQRLDKQLQAALDVPTSPVRGKSPPPSPTLASGRRVPTVAYKAASASDTHGKLPDVKKIQASLLGAGSSATMPVLCELAERRARDRKRSPTGSRRNYLRHNRSTTDYHRPESRQARITAGRDVQEDRYQYARRFQRWKHLQQKAIVEQWDIQTEEEQNLLASLGLEGMSTRLSARYVSIADMTSSQRSSSPSITFPRPSSAQSRRPTTCPRSPVPPSRRRDRYRESSGDEEAMSSSSYPGEDRGSMELSSLIDRKRTRFLAQVKMVQAKRGREFRGPMDIWTDDLKRPALLMKYVLAAIAMTSFKGCKDGKVRAMLRKVLVKKARAVMTTARFTQRMKQTVQIHRSWARVLRILRIWRFLYRIRQRKRYADVLVVLLRREYEKSRMQGSLFKWRWRIRRLQTTWRKFLQWKTFLRQSLSKRWMEIEVSLIKSKLGSYAQQQRRQSIVHLTQRRASIFQTLEPPVLALTPPTAAQPQPLVKDGKQPPPKTGGPPKGGGRRQSIVQPPTPGITVTPSVTADATVGAAIDATVANLMLSEEERMALIDAELYRRKQVYKRQYLDYRNDLQVYKKNYGEWEAFIGTFGVARQQMQRHSIPLTMPTPPRPYWLFTDDDLRRLVQQALADKALRQARRGSRTSPSGSPTGSPKATPKHSPKLTAFGHSRRRRSSTSPASPSGSPTGSPKASPNLVGERRRISRMPSFE</sequence>
<feature type="region of interest" description="Disordered" evidence="1">
    <location>
        <begin position="874"/>
        <end position="949"/>
    </location>
</feature>
<feature type="compositionally biased region" description="Low complexity" evidence="1">
    <location>
        <begin position="915"/>
        <end position="933"/>
    </location>
</feature>
<feature type="compositionally biased region" description="Low complexity" evidence="1">
    <location>
        <begin position="38"/>
        <end position="53"/>
    </location>
</feature>
<feature type="compositionally biased region" description="Low complexity" evidence="1">
    <location>
        <begin position="882"/>
        <end position="893"/>
    </location>
</feature>
<feature type="compositionally biased region" description="Basic and acidic residues" evidence="1">
    <location>
        <begin position="18"/>
        <end position="35"/>
    </location>
</feature>
<feature type="compositionally biased region" description="Acidic residues" evidence="1">
    <location>
        <begin position="222"/>
        <end position="231"/>
    </location>
</feature>
<dbReference type="EMBL" id="CDMY01000349">
    <property type="protein sequence ID" value="CEM04297.1"/>
    <property type="molecule type" value="Genomic_DNA"/>
</dbReference>
<dbReference type="Proteomes" id="UP000041254">
    <property type="component" value="Unassembled WGS sequence"/>
</dbReference>
<feature type="region of interest" description="Disordered" evidence="1">
    <location>
        <begin position="211"/>
        <end position="237"/>
    </location>
</feature>
<evidence type="ECO:0000256" key="1">
    <source>
        <dbReference type="SAM" id="MobiDB-lite"/>
    </source>
</evidence>
<evidence type="ECO:0000313" key="2">
    <source>
        <dbReference type="EMBL" id="CEM04297.1"/>
    </source>
</evidence>
<feature type="region of interest" description="Disordered" evidence="1">
    <location>
        <begin position="1"/>
        <end position="74"/>
    </location>
</feature>
<dbReference type="InParanoid" id="A0A0G4EZ80"/>
<evidence type="ECO:0000313" key="3">
    <source>
        <dbReference type="Proteomes" id="UP000041254"/>
    </source>
</evidence>
<dbReference type="AlphaFoldDB" id="A0A0G4EZ80"/>
<organism evidence="2 3">
    <name type="scientific">Vitrella brassicaformis (strain CCMP3155)</name>
    <dbReference type="NCBI Taxonomy" id="1169540"/>
    <lineage>
        <taxon>Eukaryota</taxon>
        <taxon>Sar</taxon>
        <taxon>Alveolata</taxon>
        <taxon>Colpodellida</taxon>
        <taxon>Vitrellaceae</taxon>
        <taxon>Vitrella</taxon>
    </lineage>
</organism>
<accession>A0A0G4EZ80</accession>
<name>A0A0G4EZ80_VITBC</name>
<feature type="compositionally biased region" description="Low complexity" evidence="1">
    <location>
        <begin position="714"/>
        <end position="726"/>
    </location>
</feature>
<proteinExistence type="predicted"/>
<feature type="region of interest" description="Disordered" evidence="1">
    <location>
        <begin position="429"/>
        <end position="493"/>
    </location>
</feature>
<gene>
    <name evidence="2" type="ORF">Vbra_14021</name>
</gene>
<keyword evidence="3" id="KW-1185">Reference proteome</keyword>
<protein>
    <submittedName>
        <fullName evidence="2">Uncharacterized protein</fullName>
    </submittedName>
</protein>
<feature type="compositionally biased region" description="Basic and acidic residues" evidence="1">
    <location>
        <begin position="54"/>
        <end position="64"/>
    </location>
</feature>
<feature type="region of interest" description="Disordered" evidence="1">
    <location>
        <begin position="261"/>
        <end position="282"/>
    </location>
</feature>
<reference evidence="2 3" key="1">
    <citation type="submission" date="2014-11" db="EMBL/GenBank/DDBJ databases">
        <authorList>
            <person name="Zhu J."/>
            <person name="Qi W."/>
            <person name="Song R."/>
        </authorList>
    </citation>
    <scope>NUCLEOTIDE SEQUENCE [LARGE SCALE GENOMIC DNA]</scope>
</reference>
<feature type="compositionally biased region" description="Pro residues" evidence="1">
    <location>
        <begin position="7"/>
        <end position="17"/>
    </location>
</feature>
<feature type="region of interest" description="Disordered" evidence="1">
    <location>
        <begin position="714"/>
        <end position="761"/>
    </location>
</feature>
<dbReference type="VEuPathDB" id="CryptoDB:Vbra_14021"/>